<keyword evidence="11" id="KW-0378">Hydrolase</keyword>
<organism evidence="11 12">
    <name type="scientific">Frondihabitans cladoniiphilus</name>
    <dbReference type="NCBI Taxonomy" id="715785"/>
    <lineage>
        <taxon>Bacteria</taxon>
        <taxon>Bacillati</taxon>
        <taxon>Actinomycetota</taxon>
        <taxon>Actinomycetes</taxon>
        <taxon>Micrococcales</taxon>
        <taxon>Microbacteriaceae</taxon>
        <taxon>Frondihabitans</taxon>
    </lineage>
</organism>
<dbReference type="InterPro" id="IPR050879">
    <property type="entry name" value="Acyltransferase_3"/>
</dbReference>
<evidence type="ECO:0000256" key="7">
    <source>
        <dbReference type="ARBA" id="ARBA00023315"/>
    </source>
</evidence>
<dbReference type="InterPro" id="IPR002656">
    <property type="entry name" value="Acyl_transf_3_dom"/>
</dbReference>
<dbReference type="Pfam" id="PF19040">
    <property type="entry name" value="SGNH"/>
    <property type="match status" value="1"/>
</dbReference>
<evidence type="ECO:0000256" key="8">
    <source>
        <dbReference type="SAM" id="Phobius"/>
    </source>
</evidence>
<dbReference type="EMBL" id="BAABLM010000002">
    <property type="protein sequence ID" value="GAA4670255.1"/>
    <property type="molecule type" value="Genomic_DNA"/>
</dbReference>
<keyword evidence="5 8" id="KW-1133">Transmembrane helix</keyword>
<keyword evidence="3" id="KW-0808">Transferase</keyword>
<keyword evidence="7" id="KW-0012">Acyltransferase</keyword>
<name>A0ABP8VTF5_9MICO</name>
<evidence type="ECO:0000256" key="1">
    <source>
        <dbReference type="ARBA" id="ARBA00004651"/>
    </source>
</evidence>
<dbReference type="Gene3D" id="3.40.50.1110">
    <property type="entry name" value="SGNH hydrolase"/>
    <property type="match status" value="1"/>
</dbReference>
<evidence type="ECO:0000256" key="5">
    <source>
        <dbReference type="ARBA" id="ARBA00022989"/>
    </source>
</evidence>
<dbReference type="PANTHER" id="PTHR23028:SF53">
    <property type="entry name" value="ACYL_TRANSF_3 DOMAIN-CONTAINING PROTEIN"/>
    <property type="match status" value="1"/>
</dbReference>
<evidence type="ECO:0000256" key="6">
    <source>
        <dbReference type="ARBA" id="ARBA00023136"/>
    </source>
</evidence>
<accession>A0ABP8VTF5</accession>
<feature type="domain" description="SGNH" evidence="10">
    <location>
        <begin position="504"/>
        <end position="725"/>
    </location>
</feature>
<reference evidence="12" key="1">
    <citation type="journal article" date="2019" name="Int. J. Syst. Evol. Microbiol.">
        <title>The Global Catalogue of Microorganisms (GCM) 10K type strain sequencing project: providing services to taxonomists for standard genome sequencing and annotation.</title>
        <authorList>
            <consortium name="The Broad Institute Genomics Platform"/>
            <consortium name="The Broad Institute Genome Sequencing Center for Infectious Disease"/>
            <person name="Wu L."/>
            <person name="Ma J."/>
        </authorList>
    </citation>
    <scope>NUCLEOTIDE SEQUENCE [LARGE SCALE GENOMIC DNA]</scope>
    <source>
        <strain evidence="12">JCM 18956</strain>
    </source>
</reference>
<keyword evidence="6 8" id="KW-0472">Membrane</keyword>
<feature type="transmembrane region" description="Helical" evidence="8">
    <location>
        <begin position="190"/>
        <end position="209"/>
    </location>
</feature>
<evidence type="ECO:0000313" key="12">
    <source>
        <dbReference type="Proteomes" id="UP001501295"/>
    </source>
</evidence>
<feature type="domain" description="Acyltransferase 3" evidence="9">
    <location>
        <begin position="27"/>
        <end position="359"/>
    </location>
</feature>
<sequence length="735" mass="78535">MSRTRLDSPGRSTTTVVSTQRHRRLDVQGLRALAVAAVVLDHVFAWPAGGFVGVDVFFVLSGFLITALLVREAERTGRISIVDFYRRRVKRILPAALLVLIVVLVAAKVEFLATRFTTTLTDAVSAVTFSANWHFAAAGTDYFQKDAAPSPLQHFWSLSVEEQFYLVWPILIIATLLVLRAFGRTASGHSAQISLVVILGCMTTASFVWALTESASSPTVAYFSTYSRAWELGLGSLVAVTLPLWRRLPRTLGGLLSWLGLAGVIASFVLVSDDLPFPAPWAVLPVLATALVLIGGSRPDAPRLIPIANTVTTFVGDISYSLYLWHLPVFVFVAGGETDASPRVLAGVVAASLGLATVTYLLVERPIIGSRLLARRGSGSARDVAWSTSVRRSYRTVGLAALTTLVVILSTMAVVDGRGGGRESAVAVDTPVAGPTSLAAGADSTTAEPVPEGSYGPAVAALQTELTAALASATWPALSPSADTIIGQENSRVYACGILDPSRKSSECRWGRSSAPTKVMVAGDSTSVHYLEALADLAESAGTTQIVQRSAFACPFIDIRTMNDDLAQLDKCEKQNTATIAAVDEEEPDYLLITNSYQDWKNATTKRTVTAQEWSAGLTSYLDRIDTTKTKVVILPPPPSGKPLAQCFKDSGSPRKCDTRPDARYRLLSGIDRELVTAKGGTFAESLPLFCVSGSCPAFAGTTVVREDAVHLAPAFERKVEPALRELLQTAGLFT</sequence>
<gene>
    <name evidence="11" type="ORF">GCM10025780_12030</name>
</gene>
<evidence type="ECO:0000259" key="9">
    <source>
        <dbReference type="Pfam" id="PF01757"/>
    </source>
</evidence>
<evidence type="ECO:0000256" key="3">
    <source>
        <dbReference type="ARBA" id="ARBA00022679"/>
    </source>
</evidence>
<feature type="transmembrane region" description="Helical" evidence="8">
    <location>
        <begin position="229"/>
        <end position="245"/>
    </location>
</feature>
<feature type="transmembrane region" description="Helical" evidence="8">
    <location>
        <begin position="52"/>
        <end position="71"/>
    </location>
</feature>
<protein>
    <submittedName>
        <fullName evidence="11">SGNH hydrolase domain-containing protein</fullName>
    </submittedName>
</protein>
<keyword evidence="12" id="KW-1185">Reference proteome</keyword>
<evidence type="ECO:0000256" key="2">
    <source>
        <dbReference type="ARBA" id="ARBA00022475"/>
    </source>
</evidence>
<feature type="transmembrane region" description="Helical" evidence="8">
    <location>
        <begin position="92"/>
        <end position="113"/>
    </location>
</feature>
<comment type="subcellular location">
    <subcellularLocation>
        <location evidence="1">Cell membrane</location>
        <topology evidence="1">Multi-pass membrane protein</topology>
    </subcellularLocation>
</comment>
<feature type="transmembrane region" description="Helical" evidence="8">
    <location>
        <begin position="277"/>
        <end position="295"/>
    </location>
</feature>
<feature type="transmembrane region" description="Helical" evidence="8">
    <location>
        <begin position="307"/>
        <end position="325"/>
    </location>
</feature>
<dbReference type="Proteomes" id="UP001501295">
    <property type="component" value="Unassembled WGS sequence"/>
</dbReference>
<evidence type="ECO:0000313" key="11">
    <source>
        <dbReference type="EMBL" id="GAA4670255.1"/>
    </source>
</evidence>
<feature type="transmembrane region" description="Helical" evidence="8">
    <location>
        <begin position="345"/>
        <end position="363"/>
    </location>
</feature>
<feature type="transmembrane region" description="Helical" evidence="8">
    <location>
        <begin position="165"/>
        <end position="183"/>
    </location>
</feature>
<dbReference type="PANTHER" id="PTHR23028">
    <property type="entry name" value="ACETYLTRANSFERASE"/>
    <property type="match status" value="1"/>
</dbReference>
<dbReference type="RefSeq" id="WP_345374355.1">
    <property type="nucleotide sequence ID" value="NZ_BAABLM010000002.1"/>
</dbReference>
<proteinExistence type="predicted"/>
<comment type="caution">
    <text evidence="11">The sequence shown here is derived from an EMBL/GenBank/DDBJ whole genome shotgun (WGS) entry which is preliminary data.</text>
</comment>
<evidence type="ECO:0000256" key="4">
    <source>
        <dbReference type="ARBA" id="ARBA00022692"/>
    </source>
</evidence>
<feature type="transmembrane region" description="Helical" evidence="8">
    <location>
        <begin position="252"/>
        <end position="271"/>
    </location>
</feature>
<dbReference type="InterPro" id="IPR036514">
    <property type="entry name" value="SGNH_hydro_sf"/>
</dbReference>
<dbReference type="GO" id="GO:0016787">
    <property type="term" value="F:hydrolase activity"/>
    <property type="evidence" value="ECO:0007669"/>
    <property type="project" value="UniProtKB-KW"/>
</dbReference>
<feature type="transmembrane region" description="Helical" evidence="8">
    <location>
        <begin position="397"/>
        <end position="415"/>
    </location>
</feature>
<dbReference type="InterPro" id="IPR043968">
    <property type="entry name" value="SGNH"/>
</dbReference>
<evidence type="ECO:0000259" key="10">
    <source>
        <dbReference type="Pfam" id="PF19040"/>
    </source>
</evidence>
<dbReference type="Pfam" id="PF01757">
    <property type="entry name" value="Acyl_transf_3"/>
    <property type="match status" value="1"/>
</dbReference>
<keyword evidence="2" id="KW-1003">Cell membrane</keyword>
<keyword evidence="4 8" id="KW-0812">Transmembrane</keyword>